<gene>
    <name evidence="1" type="ORF">LCGC14_1898950</name>
</gene>
<reference evidence="1" key="1">
    <citation type="journal article" date="2015" name="Nature">
        <title>Complex archaea that bridge the gap between prokaryotes and eukaryotes.</title>
        <authorList>
            <person name="Spang A."/>
            <person name="Saw J.H."/>
            <person name="Jorgensen S.L."/>
            <person name="Zaremba-Niedzwiedzka K."/>
            <person name="Martijn J."/>
            <person name="Lind A.E."/>
            <person name="van Eijk R."/>
            <person name="Schleper C."/>
            <person name="Guy L."/>
            <person name="Ettema T.J."/>
        </authorList>
    </citation>
    <scope>NUCLEOTIDE SEQUENCE</scope>
</reference>
<name>A0A0F9IB16_9ZZZZ</name>
<organism evidence="1">
    <name type="scientific">marine sediment metagenome</name>
    <dbReference type="NCBI Taxonomy" id="412755"/>
    <lineage>
        <taxon>unclassified sequences</taxon>
        <taxon>metagenomes</taxon>
        <taxon>ecological metagenomes</taxon>
    </lineage>
</organism>
<proteinExistence type="predicted"/>
<protein>
    <submittedName>
        <fullName evidence="1">Uncharacterized protein</fullName>
    </submittedName>
</protein>
<evidence type="ECO:0000313" key="1">
    <source>
        <dbReference type="EMBL" id="KKL91010.1"/>
    </source>
</evidence>
<dbReference type="EMBL" id="LAZR01019850">
    <property type="protein sequence ID" value="KKL91010.1"/>
    <property type="molecule type" value="Genomic_DNA"/>
</dbReference>
<accession>A0A0F9IB16</accession>
<comment type="caution">
    <text evidence="1">The sequence shown here is derived from an EMBL/GenBank/DDBJ whole genome shotgun (WGS) entry which is preliminary data.</text>
</comment>
<dbReference type="AlphaFoldDB" id="A0A0F9IB16"/>
<sequence>MTGTMTRTRTYTAFDVIKRIYYIMLKDNGRAQQDGDSIKLWFNNKEYLYVEEFTIDSESGWIKPEGPASVMRLQGD</sequence>